<reference evidence="5" key="1">
    <citation type="journal article" date="2015" name="Genome Announc.">
        <title>Whole-Genome Sequences of 80 Environmental and Clinical Isolates of Burkholderia pseudomallei.</title>
        <authorList>
            <person name="Johnson S.L."/>
            <person name="Baker A.L."/>
            <person name="Chain P.S."/>
            <person name="Currie B.J."/>
            <person name="Daligault H.E."/>
            <person name="Davenport K.W."/>
            <person name="Davis C.B."/>
            <person name="Inglis T.J."/>
            <person name="Kaestli M."/>
            <person name="Koren S."/>
            <person name="Mayo M."/>
            <person name="Merritt A.J."/>
            <person name="Price E.P."/>
            <person name="Sarovich D.S."/>
            <person name="Warner J."/>
            <person name="Rosovitz M.J."/>
        </authorList>
    </citation>
    <scope>NUCLEOTIDE SEQUENCE [LARGE SCALE GENOMIC DNA]</scope>
    <source>
        <strain evidence="5">DSM 2030</strain>
    </source>
</reference>
<keyword evidence="1 4" id="KW-0378">Hydrolase</keyword>
<evidence type="ECO:0000256" key="1">
    <source>
        <dbReference type="ARBA" id="ARBA00022801"/>
    </source>
</evidence>
<feature type="transmembrane region" description="Helical" evidence="2">
    <location>
        <begin position="32"/>
        <end position="61"/>
    </location>
</feature>
<keyword evidence="2" id="KW-0472">Membrane</keyword>
<dbReference type="Pfam" id="PF19732">
    <property type="entry name" value="SpoIIE_N"/>
    <property type="match status" value="1"/>
</dbReference>
<evidence type="ECO:0000313" key="5">
    <source>
        <dbReference type="Proteomes" id="UP000029669"/>
    </source>
</evidence>
<feature type="transmembrane region" description="Helical" evidence="2">
    <location>
        <begin position="145"/>
        <end position="166"/>
    </location>
</feature>
<dbReference type="Gene3D" id="3.60.40.10">
    <property type="entry name" value="PPM-type phosphatase domain"/>
    <property type="match status" value="1"/>
</dbReference>
<protein>
    <submittedName>
        <fullName evidence="4">Stage II sporulation protein E</fullName>
        <ecNumber evidence="4">3.1.3.16</ecNumber>
    </submittedName>
</protein>
<dbReference type="InterPro" id="IPR014221">
    <property type="entry name" value="SpoII_E"/>
</dbReference>
<dbReference type="Pfam" id="PF07228">
    <property type="entry name" value="SpoIIE"/>
    <property type="match status" value="1"/>
</dbReference>
<dbReference type="InterPro" id="IPR052016">
    <property type="entry name" value="Bact_Sigma-Reg"/>
</dbReference>
<dbReference type="EC" id="3.1.3.16" evidence="4"/>
<gene>
    <name evidence="4" type="primary">spoIIE</name>
    <name evidence="4" type="ORF">TKV_c21350</name>
</gene>
<dbReference type="InterPro" id="IPR036457">
    <property type="entry name" value="PPM-type-like_dom_sf"/>
</dbReference>
<dbReference type="eggNOG" id="COG2208">
    <property type="taxonomic scope" value="Bacteria"/>
</dbReference>
<evidence type="ECO:0000259" key="3">
    <source>
        <dbReference type="PROSITE" id="PS51746"/>
    </source>
</evidence>
<dbReference type="PROSITE" id="PS51746">
    <property type="entry name" value="PPM_2"/>
    <property type="match status" value="1"/>
</dbReference>
<dbReference type="SUPFAM" id="SSF81606">
    <property type="entry name" value="PP2C-like"/>
    <property type="match status" value="1"/>
</dbReference>
<dbReference type="AlphaFoldDB" id="A0A097ATX7"/>
<dbReference type="GO" id="GO:0004722">
    <property type="term" value="F:protein serine/threonine phosphatase activity"/>
    <property type="evidence" value="ECO:0007669"/>
    <property type="project" value="UniProtKB-EC"/>
</dbReference>
<dbReference type="NCBIfam" id="TIGR02865">
    <property type="entry name" value="spore_II_E"/>
    <property type="match status" value="1"/>
</dbReference>
<feature type="transmembrane region" description="Helical" evidence="2">
    <location>
        <begin position="117"/>
        <end position="139"/>
    </location>
</feature>
<evidence type="ECO:0000256" key="2">
    <source>
        <dbReference type="SAM" id="Phobius"/>
    </source>
</evidence>
<dbReference type="OrthoDB" id="9763774at2"/>
<dbReference type="STRING" id="2325.TKV_c21350"/>
<dbReference type="Proteomes" id="UP000029669">
    <property type="component" value="Chromosome"/>
</dbReference>
<dbReference type="PANTHER" id="PTHR43156">
    <property type="entry name" value="STAGE II SPORULATION PROTEIN E-RELATED"/>
    <property type="match status" value="1"/>
</dbReference>
<keyword evidence="2" id="KW-1133">Transmembrane helix</keyword>
<dbReference type="InterPro" id="IPR001932">
    <property type="entry name" value="PPM-type_phosphatase-like_dom"/>
</dbReference>
<keyword evidence="2" id="KW-0812">Transmembrane</keyword>
<dbReference type="RefSeq" id="WP_049685881.1">
    <property type="nucleotide sequence ID" value="NZ_CP009170.1"/>
</dbReference>
<feature type="transmembrane region" description="Helical" evidence="2">
    <location>
        <begin position="264"/>
        <end position="282"/>
    </location>
</feature>
<dbReference type="EMBL" id="CP009170">
    <property type="protein sequence ID" value="AIS53268.1"/>
    <property type="molecule type" value="Genomic_DNA"/>
</dbReference>
<dbReference type="KEGG" id="tki:TKV_c21350"/>
<organism evidence="4 5">
    <name type="scientific">Thermoanaerobacter kivui</name>
    <name type="common">Acetogenium kivui</name>
    <dbReference type="NCBI Taxonomy" id="2325"/>
    <lineage>
        <taxon>Bacteria</taxon>
        <taxon>Bacillati</taxon>
        <taxon>Bacillota</taxon>
        <taxon>Clostridia</taxon>
        <taxon>Thermoanaerobacterales</taxon>
        <taxon>Thermoanaerobacteraceae</taxon>
        <taxon>Thermoanaerobacter</taxon>
    </lineage>
</organism>
<dbReference type="HOGENOM" id="CLU_017349_0_0_9"/>
<evidence type="ECO:0000313" key="4">
    <source>
        <dbReference type="EMBL" id="AIS53268.1"/>
    </source>
</evidence>
<name>A0A097ATX7_THEKI</name>
<feature type="transmembrane region" description="Helical" evidence="2">
    <location>
        <begin position="238"/>
        <end position="258"/>
    </location>
</feature>
<feature type="domain" description="PPM-type phosphatase" evidence="3">
    <location>
        <begin position="570"/>
        <end position="778"/>
    </location>
</feature>
<sequence>MQNTNVLPYNRVAKIHQTENKERNISKDVRQIILLSIVGFFMGRAAIFDNLLPFGIAFFAVAMMHKKRYSLVGIGILLGVLTLHNVNNFKYLLALVLIFLLESIFKIKPQNTIKVSLITFVSLFVSGVLFSYTYGFLLFDIIMSLYEAVTAMLMVFVFSQAVALILSTNRKIISNEELISLSILVGLIILGLNHLNVWKFSLNGIFGVFIILLSSYIGGAGVGASVGTTIGLIGSLSFLQMPVSIGLFGFAGLLSGSLKKLNRLGVVLGFVTAVFIITFYVTTNMNILVNPYDLSLASLMFVALPKKYFTKAEEIVKGNRRLNHRNYNEKLKEVVTDRLKEYSKVFDELSKSFKQVNEKVLDHKDISYLFEEIANRTCTQCVMYKTCWDKEFYNTYKSMFEIIEHLEGSGNLENNRLYRKCIRFSELMSTTKYYLGIYKINMQWRERLKDAKGLIANQLKGVSDAISNIADDISMNIAFKDELEQIMMVELDKKGIPVEDVIIYDAGEGNINVKIYKKACYATRECDKKIVPIVSEIIGERYERKNRICSIDHTGRCVLKLTRAESLQVSTGISRVSKSKNKISGDTYSFMELEGGKYMAALSDGMGFGYKAASESSTTISLLEKFIEAGFDKHLVIQTLNSVLALRSAEEMFSTVDIMFLDKFTGEAEFIKIGSCATFIKRGNDVEIIESSSLPIGILEDIDADIHERKLKDGDFVILITDGVLECFEKDKEIGFSRLVSEISVRNSQDMAEILMKRCLELCDNNPKDDMTILVSKIWKKI</sequence>
<accession>A0A097ATX7</accession>
<proteinExistence type="predicted"/>
<dbReference type="InterPro" id="IPR045768">
    <property type="entry name" value="SpoIIE_N"/>
</dbReference>
<feature type="transmembrane region" description="Helical" evidence="2">
    <location>
        <begin position="204"/>
        <end position="226"/>
    </location>
</feature>
<keyword evidence="5" id="KW-1185">Reference proteome</keyword>
<dbReference type="SMART" id="SM00331">
    <property type="entry name" value="PP2C_SIG"/>
    <property type="match status" value="1"/>
</dbReference>
<feature type="transmembrane region" description="Helical" evidence="2">
    <location>
        <begin position="68"/>
        <end position="83"/>
    </location>
</feature>
<feature type="transmembrane region" description="Helical" evidence="2">
    <location>
        <begin position="178"/>
        <end position="198"/>
    </location>
</feature>
<dbReference type="PANTHER" id="PTHR43156:SF2">
    <property type="entry name" value="STAGE II SPORULATION PROTEIN E"/>
    <property type="match status" value="1"/>
</dbReference>